<reference evidence="9 10" key="1">
    <citation type="submission" date="2019-09" db="EMBL/GenBank/DDBJ databases">
        <title>Actinomadura physcomitrii sp. nov., a novel actinomycete isolated from moss [Physcomitrium sphaericum (Ludw) Fuernr].</title>
        <authorList>
            <person name="Zhuang X."/>
            <person name="Liu C."/>
        </authorList>
    </citation>
    <scope>NUCLEOTIDE SEQUENCE [LARGE SCALE GENOMIC DNA]</scope>
    <source>
        <strain evidence="9 10">HMC1</strain>
    </source>
</reference>
<evidence type="ECO:0000256" key="4">
    <source>
        <dbReference type="ARBA" id="ARBA00023008"/>
    </source>
</evidence>
<dbReference type="InterPro" id="IPR014756">
    <property type="entry name" value="Ig_E-set"/>
</dbReference>
<dbReference type="OrthoDB" id="5242236at2"/>
<protein>
    <submittedName>
        <fullName evidence="9">Copper resistance protein CopC</fullName>
    </submittedName>
</protein>
<evidence type="ECO:0000313" key="9">
    <source>
        <dbReference type="EMBL" id="KAB2352461.1"/>
    </source>
</evidence>
<dbReference type="PANTHER" id="PTHR34820:SF4">
    <property type="entry name" value="INNER MEMBRANE PROTEIN YEBZ"/>
    <property type="match status" value="1"/>
</dbReference>
<keyword evidence="6" id="KW-0472">Membrane</keyword>
<evidence type="ECO:0000256" key="7">
    <source>
        <dbReference type="SAM" id="SignalP"/>
    </source>
</evidence>
<comment type="subcellular location">
    <subcellularLocation>
        <location evidence="1">Cell envelope</location>
    </subcellularLocation>
</comment>
<accession>A0A6H9YV75</accession>
<evidence type="ECO:0000256" key="2">
    <source>
        <dbReference type="ARBA" id="ARBA00022723"/>
    </source>
</evidence>
<comment type="caution">
    <text evidence="9">The sequence shown here is derived from an EMBL/GenBank/DDBJ whole genome shotgun (WGS) entry which is preliminary data.</text>
</comment>
<evidence type="ECO:0000259" key="8">
    <source>
        <dbReference type="Pfam" id="PF04234"/>
    </source>
</evidence>
<evidence type="ECO:0000256" key="5">
    <source>
        <dbReference type="SAM" id="MobiDB-lite"/>
    </source>
</evidence>
<dbReference type="GO" id="GO:0042597">
    <property type="term" value="C:periplasmic space"/>
    <property type="evidence" value="ECO:0007669"/>
    <property type="project" value="InterPro"/>
</dbReference>
<dbReference type="InterPro" id="IPR032694">
    <property type="entry name" value="CopC/D"/>
</dbReference>
<proteinExistence type="predicted"/>
<evidence type="ECO:0000256" key="1">
    <source>
        <dbReference type="ARBA" id="ARBA00004196"/>
    </source>
</evidence>
<dbReference type="GO" id="GO:0006825">
    <property type="term" value="P:copper ion transport"/>
    <property type="evidence" value="ECO:0007669"/>
    <property type="project" value="InterPro"/>
</dbReference>
<dbReference type="GO" id="GO:0005507">
    <property type="term" value="F:copper ion binding"/>
    <property type="evidence" value="ECO:0007669"/>
    <property type="project" value="InterPro"/>
</dbReference>
<dbReference type="Pfam" id="PF04234">
    <property type="entry name" value="CopC"/>
    <property type="match status" value="1"/>
</dbReference>
<name>A0A6H9YV75_9ACTN</name>
<dbReference type="InterPro" id="IPR014755">
    <property type="entry name" value="Cu-Rt/internalin_Ig-like"/>
</dbReference>
<dbReference type="EMBL" id="WBMT01000001">
    <property type="protein sequence ID" value="KAB2352461.1"/>
    <property type="molecule type" value="Genomic_DNA"/>
</dbReference>
<dbReference type="GO" id="GO:0005886">
    <property type="term" value="C:plasma membrane"/>
    <property type="evidence" value="ECO:0007669"/>
    <property type="project" value="TreeGrafter"/>
</dbReference>
<feature type="compositionally biased region" description="Low complexity" evidence="5">
    <location>
        <begin position="129"/>
        <end position="141"/>
    </location>
</feature>
<feature type="domain" description="CopC" evidence="8">
    <location>
        <begin position="33"/>
        <end position="125"/>
    </location>
</feature>
<dbReference type="Proteomes" id="UP000468735">
    <property type="component" value="Unassembled WGS sequence"/>
</dbReference>
<evidence type="ECO:0000313" key="10">
    <source>
        <dbReference type="Proteomes" id="UP000468735"/>
    </source>
</evidence>
<dbReference type="PANTHER" id="PTHR34820">
    <property type="entry name" value="INNER MEMBRANE PROTEIN YEBZ"/>
    <property type="match status" value="1"/>
</dbReference>
<organism evidence="9 10">
    <name type="scientific">Actinomadura rudentiformis</name>
    <dbReference type="NCBI Taxonomy" id="359158"/>
    <lineage>
        <taxon>Bacteria</taxon>
        <taxon>Bacillati</taxon>
        <taxon>Actinomycetota</taxon>
        <taxon>Actinomycetes</taxon>
        <taxon>Streptosporangiales</taxon>
        <taxon>Thermomonosporaceae</taxon>
        <taxon>Actinomadura</taxon>
    </lineage>
</organism>
<evidence type="ECO:0000256" key="6">
    <source>
        <dbReference type="SAM" id="Phobius"/>
    </source>
</evidence>
<feature type="transmembrane region" description="Helical" evidence="6">
    <location>
        <begin position="168"/>
        <end position="188"/>
    </location>
</feature>
<dbReference type="SUPFAM" id="SSF81296">
    <property type="entry name" value="E set domains"/>
    <property type="match status" value="1"/>
</dbReference>
<dbReference type="InterPro" id="IPR007348">
    <property type="entry name" value="CopC_dom"/>
</dbReference>
<feature type="region of interest" description="Disordered" evidence="5">
    <location>
        <begin position="129"/>
        <end position="165"/>
    </location>
</feature>
<keyword evidence="4" id="KW-0186">Copper</keyword>
<dbReference type="GO" id="GO:0030313">
    <property type="term" value="C:cell envelope"/>
    <property type="evidence" value="ECO:0007669"/>
    <property type="project" value="UniProtKB-SubCell"/>
</dbReference>
<keyword evidence="10" id="KW-1185">Reference proteome</keyword>
<gene>
    <name evidence="9" type="ORF">F8566_01905</name>
</gene>
<evidence type="ECO:0000256" key="3">
    <source>
        <dbReference type="ARBA" id="ARBA00022729"/>
    </source>
</evidence>
<sequence>MIRCQVRGTAKALTVLAISGGTVALAAAPAASHAELTSISPDHRSTQTSSPSQVVLTFNQSVNKRFTVIRVTGPGGERAESGSAVVSEEVARQGLMPLSRPGRYQVAYRTVSVDGHVISGSRAFTFQPAASGSASTAAPSPLQGADMRSATSLRASESNEPSSSGTTWVQIGLGAVVVCLLVGGVLAVRRGRQAGR</sequence>
<feature type="signal peptide" evidence="7">
    <location>
        <begin position="1"/>
        <end position="26"/>
    </location>
</feature>
<feature type="compositionally biased region" description="Polar residues" evidence="5">
    <location>
        <begin position="149"/>
        <end position="165"/>
    </location>
</feature>
<dbReference type="AlphaFoldDB" id="A0A6H9YV75"/>
<dbReference type="Gene3D" id="2.60.40.1220">
    <property type="match status" value="1"/>
</dbReference>
<keyword evidence="3 7" id="KW-0732">Signal</keyword>
<keyword evidence="6" id="KW-0812">Transmembrane</keyword>
<keyword evidence="2" id="KW-0479">Metal-binding</keyword>
<dbReference type="GO" id="GO:0046688">
    <property type="term" value="P:response to copper ion"/>
    <property type="evidence" value="ECO:0007669"/>
    <property type="project" value="InterPro"/>
</dbReference>
<keyword evidence="6" id="KW-1133">Transmembrane helix</keyword>
<feature type="chain" id="PRO_5026053435" evidence="7">
    <location>
        <begin position="27"/>
        <end position="196"/>
    </location>
</feature>